<reference evidence="8 9" key="1">
    <citation type="submission" date="2019-01" db="EMBL/GenBank/DDBJ databases">
        <title>Insights into ecological role of a new deltaproteobacterial order Candidatus Sinidesulfobacterales (Sva0485) by metagenomics and metatranscriptomics.</title>
        <authorList>
            <person name="Tan S."/>
            <person name="Liu J."/>
            <person name="Fang Y."/>
            <person name="Hedlund B."/>
            <person name="Lian Z.-H."/>
            <person name="Huang L.-Y."/>
            <person name="Li J.-T."/>
            <person name="Huang L.-N."/>
            <person name="Li W.-J."/>
            <person name="Jiang H.-C."/>
            <person name="Dong H.-L."/>
            <person name="Shu W.-S."/>
        </authorList>
    </citation>
    <scope>NUCLEOTIDE SEQUENCE [LARGE SCALE GENOMIC DNA]</scope>
    <source>
        <strain evidence="8">AP4</strain>
    </source>
</reference>
<accession>A0A520XET1</accession>
<sequence length="159" mass="18292">MKQQVNIRLNDIVSKIKKMGYSLTPQRLEIIKIVSESKSHPSAVDVYDKIRKAYPMISLNTVYKNLSLLSSIHEVKEIRTLQNSVHYDGDISLHGHAICEKCGRIIDVKIDESDFKGFFETKIKENFKEKYYINNYGLEFYGLCGLCYKETASNESISV</sequence>
<dbReference type="Gene3D" id="3.30.1490.190">
    <property type="match status" value="1"/>
</dbReference>
<dbReference type="InterPro" id="IPR036390">
    <property type="entry name" value="WH_DNA-bd_sf"/>
</dbReference>
<dbReference type="EMBL" id="SHMQ01000007">
    <property type="protein sequence ID" value="RZV39656.1"/>
    <property type="molecule type" value="Genomic_DNA"/>
</dbReference>
<dbReference type="GO" id="GO:0045892">
    <property type="term" value="P:negative regulation of DNA-templated transcription"/>
    <property type="evidence" value="ECO:0007669"/>
    <property type="project" value="TreeGrafter"/>
</dbReference>
<evidence type="ECO:0000313" key="8">
    <source>
        <dbReference type="EMBL" id="RZV39656.1"/>
    </source>
</evidence>
<comment type="similarity">
    <text evidence="1">Belongs to the Fur family.</text>
</comment>
<evidence type="ECO:0000256" key="3">
    <source>
        <dbReference type="ARBA" id="ARBA00022833"/>
    </source>
</evidence>
<dbReference type="PANTHER" id="PTHR33202:SF7">
    <property type="entry name" value="FERRIC UPTAKE REGULATION PROTEIN"/>
    <property type="match status" value="1"/>
</dbReference>
<feature type="binding site" evidence="7">
    <location>
        <position position="147"/>
    </location>
    <ligand>
        <name>Zn(2+)</name>
        <dbReference type="ChEBI" id="CHEBI:29105"/>
    </ligand>
</feature>
<evidence type="ECO:0000313" key="9">
    <source>
        <dbReference type="Proteomes" id="UP000322454"/>
    </source>
</evidence>
<dbReference type="SUPFAM" id="SSF46785">
    <property type="entry name" value="Winged helix' DNA-binding domain"/>
    <property type="match status" value="1"/>
</dbReference>
<keyword evidence="7" id="KW-0479">Metal-binding</keyword>
<dbReference type="GO" id="GO:1900376">
    <property type="term" value="P:regulation of secondary metabolite biosynthetic process"/>
    <property type="evidence" value="ECO:0007669"/>
    <property type="project" value="TreeGrafter"/>
</dbReference>
<dbReference type="GO" id="GO:0008270">
    <property type="term" value="F:zinc ion binding"/>
    <property type="evidence" value="ECO:0007669"/>
    <property type="project" value="TreeGrafter"/>
</dbReference>
<feature type="binding site" evidence="7">
    <location>
        <position position="102"/>
    </location>
    <ligand>
        <name>Zn(2+)</name>
        <dbReference type="ChEBI" id="CHEBI:29105"/>
    </ligand>
</feature>
<dbReference type="Proteomes" id="UP000322454">
    <property type="component" value="Unassembled WGS sequence"/>
</dbReference>
<keyword evidence="3 7" id="KW-0862">Zinc</keyword>
<keyword evidence="2" id="KW-0678">Repressor</keyword>
<evidence type="ECO:0000256" key="5">
    <source>
        <dbReference type="ARBA" id="ARBA00023125"/>
    </source>
</evidence>
<feature type="binding site" evidence="7">
    <location>
        <position position="144"/>
    </location>
    <ligand>
        <name>Zn(2+)</name>
        <dbReference type="ChEBI" id="CHEBI:29105"/>
    </ligand>
</feature>
<protein>
    <submittedName>
        <fullName evidence="8">Transcriptional repressor</fullName>
    </submittedName>
</protein>
<proteinExistence type="inferred from homology"/>
<evidence type="ECO:0000256" key="1">
    <source>
        <dbReference type="ARBA" id="ARBA00007957"/>
    </source>
</evidence>
<dbReference type="CDD" id="cd07153">
    <property type="entry name" value="Fur_like"/>
    <property type="match status" value="1"/>
</dbReference>
<dbReference type="GO" id="GO:0003700">
    <property type="term" value="F:DNA-binding transcription factor activity"/>
    <property type="evidence" value="ECO:0007669"/>
    <property type="project" value="InterPro"/>
</dbReference>
<dbReference type="Gene3D" id="1.10.10.10">
    <property type="entry name" value="Winged helix-like DNA-binding domain superfamily/Winged helix DNA-binding domain"/>
    <property type="match status" value="1"/>
</dbReference>
<comment type="cofactor">
    <cofactor evidence="7">
        <name>Zn(2+)</name>
        <dbReference type="ChEBI" id="CHEBI:29105"/>
    </cofactor>
    <text evidence="7">Binds 1 zinc ion per subunit.</text>
</comment>
<dbReference type="GO" id="GO:0000976">
    <property type="term" value="F:transcription cis-regulatory region binding"/>
    <property type="evidence" value="ECO:0007669"/>
    <property type="project" value="TreeGrafter"/>
</dbReference>
<evidence type="ECO:0000256" key="4">
    <source>
        <dbReference type="ARBA" id="ARBA00023015"/>
    </source>
</evidence>
<gene>
    <name evidence="8" type="ORF">EVJ48_03870</name>
</gene>
<dbReference type="Pfam" id="PF01475">
    <property type="entry name" value="FUR"/>
    <property type="match status" value="1"/>
</dbReference>
<evidence type="ECO:0000256" key="2">
    <source>
        <dbReference type="ARBA" id="ARBA00022491"/>
    </source>
</evidence>
<keyword evidence="4" id="KW-0805">Transcription regulation</keyword>
<feature type="binding site" evidence="7">
    <location>
        <position position="99"/>
    </location>
    <ligand>
        <name>Zn(2+)</name>
        <dbReference type="ChEBI" id="CHEBI:29105"/>
    </ligand>
</feature>
<dbReference type="InterPro" id="IPR002481">
    <property type="entry name" value="FUR"/>
</dbReference>
<dbReference type="InterPro" id="IPR043135">
    <property type="entry name" value="Fur_C"/>
</dbReference>
<organism evidence="8 9">
    <name type="scientific">Candidatus Acidulodesulfobacterium acidiphilum</name>
    <dbReference type="NCBI Taxonomy" id="2597224"/>
    <lineage>
        <taxon>Bacteria</taxon>
        <taxon>Deltaproteobacteria</taxon>
        <taxon>Candidatus Acidulodesulfobacterales</taxon>
        <taxon>Candidatus Acidulodesulfobacterium</taxon>
    </lineage>
</organism>
<keyword evidence="6" id="KW-0804">Transcription</keyword>
<evidence type="ECO:0000256" key="6">
    <source>
        <dbReference type="ARBA" id="ARBA00023163"/>
    </source>
</evidence>
<dbReference type="AlphaFoldDB" id="A0A520XET1"/>
<evidence type="ECO:0000256" key="7">
    <source>
        <dbReference type="PIRSR" id="PIRSR602481-1"/>
    </source>
</evidence>
<keyword evidence="5" id="KW-0238">DNA-binding</keyword>
<name>A0A520XET1_9DELT</name>
<dbReference type="InterPro" id="IPR036388">
    <property type="entry name" value="WH-like_DNA-bd_sf"/>
</dbReference>
<comment type="caution">
    <text evidence="8">The sequence shown here is derived from an EMBL/GenBank/DDBJ whole genome shotgun (WGS) entry which is preliminary data.</text>
</comment>
<dbReference type="PANTHER" id="PTHR33202">
    <property type="entry name" value="ZINC UPTAKE REGULATION PROTEIN"/>
    <property type="match status" value="1"/>
</dbReference>